<dbReference type="Pfam" id="PF00068">
    <property type="entry name" value="Phospholip_A2_1"/>
    <property type="match status" value="1"/>
</dbReference>
<keyword evidence="4 7" id="KW-1015">Disulfide bond</keyword>
<dbReference type="Gene3D" id="1.20.90.10">
    <property type="entry name" value="Phospholipase A2 domain"/>
    <property type="match status" value="1"/>
</dbReference>
<dbReference type="InParanoid" id="F6XYW2"/>
<dbReference type="PANTHER" id="PTHR11716">
    <property type="entry name" value="PHOSPHOLIPASE A2 FAMILY MEMBER"/>
    <property type="match status" value="1"/>
</dbReference>
<dbReference type="FunFam" id="1.20.90.10:FF:000017">
    <property type="entry name" value="Phospholipase A(2)"/>
    <property type="match status" value="1"/>
</dbReference>
<name>F6XYW2_ORNAN</name>
<organism evidence="11 12">
    <name type="scientific">Ornithorhynchus anatinus</name>
    <name type="common">Duckbill platypus</name>
    <dbReference type="NCBI Taxonomy" id="9258"/>
    <lineage>
        <taxon>Eukaryota</taxon>
        <taxon>Metazoa</taxon>
        <taxon>Chordata</taxon>
        <taxon>Craniata</taxon>
        <taxon>Vertebrata</taxon>
        <taxon>Euteleostomi</taxon>
        <taxon>Mammalia</taxon>
        <taxon>Monotremata</taxon>
        <taxon>Ornithorhynchidae</taxon>
        <taxon>Ornithorhynchus</taxon>
    </lineage>
</organism>
<comment type="cofactor">
    <cofactor evidence="6">
        <name>Ca(2+)</name>
        <dbReference type="ChEBI" id="CHEBI:29108"/>
    </cofactor>
    <text evidence="6">Binds 1 Ca(2+) ion per subunit.</text>
</comment>
<comment type="subcellular location">
    <subcellularLocation>
        <location evidence="1 9">Secreted</location>
    </subcellularLocation>
</comment>
<reference evidence="11 12" key="1">
    <citation type="journal article" date="2008" name="Nature">
        <title>Genome analysis of the platypus reveals unique signatures of evolution.</title>
        <authorList>
            <person name="Warren W.C."/>
            <person name="Hillier L.W."/>
            <person name="Marshall Graves J.A."/>
            <person name="Birney E."/>
            <person name="Ponting C.P."/>
            <person name="Grutzner F."/>
            <person name="Belov K."/>
            <person name="Miller W."/>
            <person name="Clarke L."/>
            <person name="Chinwalla A.T."/>
            <person name="Yang S.P."/>
            <person name="Heger A."/>
            <person name="Locke D.P."/>
            <person name="Miethke P."/>
            <person name="Waters P.D."/>
            <person name="Veyrunes F."/>
            <person name="Fulton L."/>
            <person name="Fulton B."/>
            <person name="Graves T."/>
            <person name="Wallis J."/>
            <person name="Puente X.S."/>
            <person name="Lopez-Otin C."/>
            <person name="Ordonez G.R."/>
            <person name="Eichler E.E."/>
            <person name="Chen L."/>
            <person name="Cheng Z."/>
            <person name="Deakin J.E."/>
            <person name="Alsop A."/>
            <person name="Thompson K."/>
            <person name="Kirby P."/>
            <person name="Papenfuss A.T."/>
            <person name="Wakefield M.J."/>
            <person name="Olender T."/>
            <person name="Lancet D."/>
            <person name="Huttley G.A."/>
            <person name="Smit A.F."/>
            <person name="Pask A."/>
            <person name="Temple-Smith P."/>
            <person name="Batzer M.A."/>
            <person name="Walker J.A."/>
            <person name="Konkel M.K."/>
            <person name="Harris R.S."/>
            <person name="Whittington C.M."/>
            <person name="Wong E.S."/>
            <person name="Gemmell N.J."/>
            <person name="Buschiazzo E."/>
            <person name="Vargas Jentzsch I.M."/>
            <person name="Merkel A."/>
            <person name="Schmitz J."/>
            <person name="Zemann A."/>
            <person name="Churakov G."/>
            <person name="Kriegs J.O."/>
            <person name="Brosius J."/>
            <person name="Murchison E.P."/>
            <person name="Sachidanandam R."/>
            <person name="Smith C."/>
            <person name="Hannon G.J."/>
            <person name="Tsend-Ayush E."/>
            <person name="McMillan D."/>
            <person name="Attenborough R."/>
            <person name="Rens W."/>
            <person name="Ferguson-Smith M."/>
            <person name="Lefevre C.M."/>
            <person name="Sharp J.A."/>
            <person name="Nicholas K.R."/>
            <person name="Ray D.A."/>
            <person name="Kube M."/>
            <person name="Reinhardt R."/>
            <person name="Pringle T.H."/>
            <person name="Taylor J."/>
            <person name="Jones R.C."/>
            <person name="Nixon B."/>
            <person name="Dacheux J.L."/>
            <person name="Niwa H."/>
            <person name="Sekita Y."/>
            <person name="Huang X."/>
            <person name="Stark A."/>
            <person name="Kheradpour P."/>
            <person name="Kellis M."/>
            <person name="Flicek P."/>
            <person name="Chen Y."/>
            <person name="Webber C."/>
            <person name="Hardison R."/>
            <person name="Nelson J."/>
            <person name="Hallsworth-Pepin K."/>
            <person name="Delehaunty K."/>
            <person name="Markovic C."/>
            <person name="Minx P."/>
            <person name="Feng Y."/>
            <person name="Kremitzki C."/>
            <person name="Mitreva M."/>
            <person name="Glasscock J."/>
            <person name="Wylie T."/>
            <person name="Wohldmann P."/>
            <person name="Thiru P."/>
            <person name="Nhan M.N."/>
            <person name="Pohl C.S."/>
            <person name="Smith S.M."/>
            <person name="Hou S."/>
            <person name="Nefedov M."/>
            <person name="de Jong P.J."/>
            <person name="Renfree M.B."/>
            <person name="Mardis E.R."/>
            <person name="Wilson R.K."/>
        </authorList>
    </citation>
    <scope>NUCLEOTIDE SEQUENCE [LARGE SCALE GENOMIC DNA]</scope>
    <source>
        <strain evidence="11 12">Glennie</strain>
    </source>
</reference>
<evidence type="ECO:0000256" key="4">
    <source>
        <dbReference type="ARBA" id="ARBA00023157"/>
    </source>
</evidence>
<dbReference type="InterPro" id="IPR033113">
    <property type="entry name" value="PLA2_histidine"/>
</dbReference>
<evidence type="ECO:0000256" key="7">
    <source>
        <dbReference type="PIRSR" id="PIRSR601211-3"/>
    </source>
</evidence>
<accession>F6XYW2</accession>
<feature type="active site" evidence="5">
    <location>
        <position position="210"/>
    </location>
</feature>
<dbReference type="InterPro" id="IPR016090">
    <property type="entry name" value="PLA2-like_dom"/>
</dbReference>
<feature type="disulfide bond" evidence="7">
    <location>
        <begin position="213"/>
        <end position="254"/>
    </location>
</feature>
<comment type="similarity">
    <text evidence="2 8">Belongs to the phospholipase A2 family.</text>
</comment>
<feature type="active site" evidence="5">
    <location>
        <position position="255"/>
    </location>
</feature>
<dbReference type="PRINTS" id="PR00389">
    <property type="entry name" value="PHPHLIPASEA2"/>
</dbReference>
<evidence type="ECO:0000256" key="9">
    <source>
        <dbReference type="RuleBase" id="RU361236"/>
    </source>
</evidence>
<dbReference type="SMART" id="SM00085">
    <property type="entry name" value="PA2c"/>
    <property type="match status" value="1"/>
</dbReference>
<feature type="binding site" evidence="6">
    <location>
        <position position="194"/>
    </location>
    <ligand>
        <name>Ca(2+)</name>
        <dbReference type="ChEBI" id="CHEBI:29108"/>
    </ligand>
</feature>
<feature type="domain" description="Phospholipase A2-like central" evidence="10">
    <location>
        <begin position="165"/>
        <end position="280"/>
    </location>
</feature>
<evidence type="ECO:0000259" key="10">
    <source>
        <dbReference type="SMART" id="SM00085"/>
    </source>
</evidence>
<dbReference type="Bgee" id="ENSOANG00000007175">
    <property type="expression patterns" value="Expressed in endometrium and 5 other cell types or tissues"/>
</dbReference>
<feature type="binding site" evidence="6">
    <location>
        <position position="211"/>
    </location>
    <ligand>
        <name>Ca(2+)</name>
        <dbReference type="ChEBI" id="CHEBI:29108"/>
    </ligand>
</feature>
<evidence type="ECO:0000256" key="1">
    <source>
        <dbReference type="ARBA" id="ARBA00004613"/>
    </source>
</evidence>
<dbReference type="GO" id="GO:0050482">
    <property type="term" value="P:arachidonate secretion"/>
    <property type="evidence" value="ECO:0007669"/>
    <property type="project" value="InterPro"/>
</dbReference>
<keyword evidence="9" id="KW-0378">Hydrolase</keyword>
<evidence type="ECO:0000313" key="11">
    <source>
        <dbReference type="Ensembl" id="ENSOANP00000011416.3"/>
    </source>
</evidence>
<evidence type="ECO:0000256" key="8">
    <source>
        <dbReference type="RuleBase" id="RU003654"/>
    </source>
</evidence>
<dbReference type="GO" id="GO:0005576">
    <property type="term" value="C:extracellular region"/>
    <property type="evidence" value="ECO:0007669"/>
    <property type="project" value="UniProtKB-SubCell"/>
</dbReference>
<reference evidence="11" key="3">
    <citation type="submission" date="2025-09" db="UniProtKB">
        <authorList>
            <consortium name="Ensembl"/>
        </authorList>
    </citation>
    <scope>IDENTIFICATION</scope>
    <source>
        <strain evidence="11">Glennie</strain>
    </source>
</reference>
<feature type="binding site" evidence="6">
    <location>
        <position position="190"/>
    </location>
    <ligand>
        <name>Ca(2+)</name>
        <dbReference type="ChEBI" id="CHEBI:29108"/>
    </ligand>
</feature>
<feature type="disulfide bond" evidence="7">
    <location>
        <begin position="240"/>
        <end position="252"/>
    </location>
</feature>
<gene>
    <name evidence="11" type="primary">LOC100681539</name>
</gene>
<dbReference type="HOGENOM" id="CLU_090683_4_0_1"/>
<keyword evidence="6" id="KW-0479">Metal-binding</keyword>
<dbReference type="GO" id="GO:0046471">
    <property type="term" value="P:phosphatidylglycerol metabolic process"/>
    <property type="evidence" value="ECO:0000318"/>
    <property type="project" value="GO_Central"/>
</dbReference>
<dbReference type="CDD" id="cd00125">
    <property type="entry name" value="PLA2c"/>
    <property type="match status" value="1"/>
</dbReference>
<keyword evidence="12" id="KW-1185">Reference proteome</keyword>
<keyword evidence="3 9" id="KW-0964">Secreted</keyword>
<proteinExistence type="inferred from homology"/>
<dbReference type="EC" id="3.1.1.4" evidence="9"/>
<evidence type="ECO:0000256" key="2">
    <source>
        <dbReference type="ARBA" id="ARBA00007056"/>
    </source>
</evidence>
<dbReference type="GeneTree" id="ENSGT00940000157803"/>
<feature type="binding site" evidence="6">
    <location>
        <position position="192"/>
    </location>
    <ligand>
        <name>Ca(2+)</name>
        <dbReference type="ChEBI" id="CHEBI:29108"/>
    </ligand>
</feature>
<feature type="disulfide bond" evidence="7">
    <location>
        <begin position="206"/>
        <end position="261"/>
    </location>
</feature>
<dbReference type="PROSITE" id="PS00118">
    <property type="entry name" value="PA2_HIS"/>
    <property type="match status" value="1"/>
</dbReference>
<dbReference type="PANTHER" id="PTHR11716:SF4">
    <property type="entry name" value="GROUP 10 SECRETORY PHOSPHOLIPASE A2"/>
    <property type="match status" value="1"/>
</dbReference>
<evidence type="ECO:0000256" key="5">
    <source>
        <dbReference type="PIRSR" id="PIRSR601211-1"/>
    </source>
</evidence>
<dbReference type="GO" id="GO:0005509">
    <property type="term" value="F:calcium ion binding"/>
    <property type="evidence" value="ECO:0000318"/>
    <property type="project" value="GO_Central"/>
</dbReference>
<dbReference type="AlphaFoldDB" id="F6XYW2"/>
<dbReference type="SUPFAM" id="SSF48619">
    <property type="entry name" value="Phospholipase A2, PLA2"/>
    <property type="match status" value="1"/>
</dbReference>
<evidence type="ECO:0000256" key="3">
    <source>
        <dbReference type="ARBA" id="ARBA00022525"/>
    </source>
</evidence>
<keyword evidence="6 9" id="KW-0106">Calcium</keyword>
<evidence type="ECO:0000256" key="6">
    <source>
        <dbReference type="PIRSR" id="PIRSR601211-2"/>
    </source>
</evidence>
<protein>
    <recommendedName>
        <fullName evidence="9">Phospholipase A2</fullName>
        <ecNumber evidence="9">3.1.1.4</ecNumber>
    </recommendedName>
</protein>
<dbReference type="GO" id="GO:0016042">
    <property type="term" value="P:lipid catabolic process"/>
    <property type="evidence" value="ECO:0007669"/>
    <property type="project" value="InterPro"/>
</dbReference>
<keyword evidence="9" id="KW-0443">Lipid metabolism</keyword>
<sequence length="299" mass="33059">MAWRDEAWPGGMGCGLEGGVCPEGTRRGLDGWGVSWRDRACPGSHPGWMGRIVVGRGFVLDGRECPGGMERGLDGLDVAWMDGEGPGWMRRGQEGQVVSCGWGEAWRDGAGPRGTGRCGAAVLPWWPCCPCRSVPMESRGRRLLPLLLLLLLPDTAAGKARPRRSFIELAKAIQCSTDNSPLNYVNYGCYCGLGGSGWPQDKTDWCCHSHDCCYGQAEAKGCNPILEPYNFMCKDRKVNCDSLEDRCQKMMCKCDSEAVKCWAKVKLNRKYEFFPQYTCGKKQPSCKADKNKLTVSDKY</sequence>
<dbReference type="STRING" id="9258.ENSOANP00000011416"/>
<dbReference type="GO" id="GO:0005543">
    <property type="term" value="F:phospholipid binding"/>
    <property type="evidence" value="ECO:0000318"/>
    <property type="project" value="GO_Central"/>
</dbReference>
<dbReference type="InterPro" id="IPR001211">
    <property type="entry name" value="PLA2"/>
</dbReference>
<feature type="disulfide bond" evidence="7">
    <location>
        <begin position="212"/>
        <end position="286"/>
    </location>
</feature>
<reference evidence="11" key="2">
    <citation type="submission" date="2025-08" db="UniProtKB">
        <authorList>
            <consortium name="Ensembl"/>
        </authorList>
    </citation>
    <scope>IDENTIFICATION</scope>
    <source>
        <strain evidence="11">Glennie</strain>
    </source>
</reference>
<dbReference type="Proteomes" id="UP000002279">
    <property type="component" value="Chromosome 2"/>
</dbReference>
<dbReference type="GO" id="GO:0046470">
    <property type="term" value="P:phosphatidylcholine metabolic process"/>
    <property type="evidence" value="ECO:0000318"/>
    <property type="project" value="GO_Central"/>
</dbReference>
<evidence type="ECO:0000313" key="12">
    <source>
        <dbReference type="Proteomes" id="UP000002279"/>
    </source>
</evidence>
<dbReference type="GO" id="GO:0047498">
    <property type="term" value="F:calcium-dependent phospholipase A2 activity"/>
    <property type="evidence" value="ECO:0000318"/>
    <property type="project" value="GO_Central"/>
</dbReference>
<comment type="catalytic activity">
    <reaction evidence="9">
        <text>a 1,2-diacyl-sn-glycero-3-phosphocholine + H2O = a 1-acyl-sn-glycero-3-phosphocholine + a fatty acid + H(+)</text>
        <dbReference type="Rhea" id="RHEA:15801"/>
        <dbReference type="ChEBI" id="CHEBI:15377"/>
        <dbReference type="ChEBI" id="CHEBI:15378"/>
        <dbReference type="ChEBI" id="CHEBI:28868"/>
        <dbReference type="ChEBI" id="CHEBI:57643"/>
        <dbReference type="ChEBI" id="CHEBI:58168"/>
        <dbReference type="EC" id="3.1.1.4"/>
    </reaction>
</comment>
<feature type="disulfide bond" evidence="7">
    <location>
        <begin position="191"/>
        <end position="207"/>
    </location>
</feature>
<dbReference type="eggNOG" id="KOG4087">
    <property type="taxonomic scope" value="Eukaryota"/>
</dbReference>
<dbReference type="InterPro" id="IPR036444">
    <property type="entry name" value="PLipase_A2_dom_sf"/>
</dbReference>
<dbReference type="Ensembl" id="ENSOANT00000011418.3">
    <property type="protein sequence ID" value="ENSOANP00000011416.3"/>
    <property type="gene ID" value="ENSOANG00000007175.3"/>
</dbReference>
<feature type="disulfide bond" evidence="7">
    <location>
        <begin position="222"/>
        <end position="247"/>
    </location>
</feature>